<feature type="region of interest" description="Disordered" evidence="1">
    <location>
        <begin position="25"/>
        <end position="53"/>
    </location>
</feature>
<evidence type="ECO:0000313" key="3">
    <source>
        <dbReference type="Proteomes" id="UP000636800"/>
    </source>
</evidence>
<organism evidence="2 3">
    <name type="scientific">Vanilla planifolia</name>
    <name type="common">Vanilla</name>
    <dbReference type="NCBI Taxonomy" id="51239"/>
    <lineage>
        <taxon>Eukaryota</taxon>
        <taxon>Viridiplantae</taxon>
        <taxon>Streptophyta</taxon>
        <taxon>Embryophyta</taxon>
        <taxon>Tracheophyta</taxon>
        <taxon>Spermatophyta</taxon>
        <taxon>Magnoliopsida</taxon>
        <taxon>Liliopsida</taxon>
        <taxon>Asparagales</taxon>
        <taxon>Orchidaceae</taxon>
        <taxon>Vanilloideae</taxon>
        <taxon>Vanilleae</taxon>
        <taxon>Vanilla</taxon>
    </lineage>
</organism>
<dbReference type="OrthoDB" id="6077919at2759"/>
<dbReference type="Proteomes" id="UP000636800">
    <property type="component" value="Chromosome 3"/>
</dbReference>
<dbReference type="AlphaFoldDB" id="A0A835RC77"/>
<name>A0A835RC77_VANPL</name>
<accession>A0A835RC77</accession>
<protein>
    <submittedName>
        <fullName evidence="2">Uncharacterized protein</fullName>
    </submittedName>
</protein>
<evidence type="ECO:0000256" key="1">
    <source>
        <dbReference type="SAM" id="MobiDB-lite"/>
    </source>
</evidence>
<feature type="compositionally biased region" description="Polar residues" evidence="1">
    <location>
        <begin position="25"/>
        <end position="35"/>
    </location>
</feature>
<comment type="caution">
    <text evidence="2">The sequence shown here is derived from an EMBL/GenBank/DDBJ whole genome shotgun (WGS) entry which is preliminary data.</text>
</comment>
<gene>
    <name evidence="2" type="ORF">HPP92_007200</name>
</gene>
<proteinExistence type="predicted"/>
<dbReference type="EMBL" id="JADCNL010000003">
    <property type="protein sequence ID" value="KAG0488389.1"/>
    <property type="molecule type" value="Genomic_DNA"/>
</dbReference>
<reference evidence="2 3" key="1">
    <citation type="journal article" date="2020" name="Nat. Food">
        <title>A phased Vanilla planifolia genome enables genetic improvement of flavour and production.</title>
        <authorList>
            <person name="Hasing T."/>
            <person name="Tang H."/>
            <person name="Brym M."/>
            <person name="Khazi F."/>
            <person name="Huang T."/>
            <person name="Chambers A.H."/>
        </authorList>
    </citation>
    <scope>NUCLEOTIDE SEQUENCE [LARGE SCALE GENOMIC DNA]</scope>
    <source>
        <tissue evidence="2">Leaf</tissue>
    </source>
</reference>
<sequence>MVEEFLSLRVRDARESVGLPYHQQSFLGRSGSKQNIRGRDREGGKGPLISRGLKRGMRNGEWTIHHLRYRRGPGRVASSKVRERHMFGNAPIKASRAPTRAAQQFLGPPRIPPKKFPKGPSEV</sequence>
<feature type="region of interest" description="Disordered" evidence="1">
    <location>
        <begin position="94"/>
        <end position="123"/>
    </location>
</feature>
<keyword evidence="3" id="KW-1185">Reference proteome</keyword>
<evidence type="ECO:0000313" key="2">
    <source>
        <dbReference type="EMBL" id="KAG0488389.1"/>
    </source>
</evidence>